<gene>
    <name evidence="2" type="ORF">A2V49_00500</name>
</gene>
<protein>
    <recommendedName>
        <fullName evidence="1">RNase H type-1 domain-containing protein</fullName>
    </recommendedName>
</protein>
<evidence type="ECO:0000259" key="1">
    <source>
        <dbReference type="PROSITE" id="PS50879"/>
    </source>
</evidence>
<dbReference type="InterPro" id="IPR036397">
    <property type="entry name" value="RNaseH_sf"/>
</dbReference>
<dbReference type="PROSITE" id="PS50879">
    <property type="entry name" value="RNASE_H_1"/>
    <property type="match status" value="1"/>
</dbReference>
<dbReference type="CDD" id="cd09279">
    <property type="entry name" value="RNase_HI_like"/>
    <property type="match status" value="1"/>
</dbReference>
<dbReference type="PANTHER" id="PTHR48475:SF1">
    <property type="entry name" value="RNASE H TYPE-1 DOMAIN-CONTAINING PROTEIN"/>
    <property type="match status" value="1"/>
</dbReference>
<dbReference type="GO" id="GO:0003676">
    <property type="term" value="F:nucleic acid binding"/>
    <property type="evidence" value="ECO:0007669"/>
    <property type="project" value="InterPro"/>
</dbReference>
<dbReference type="Pfam" id="PF13456">
    <property type="entry name" value="RVT_3"/>
    <property type="match status" value="1"/>
</dbReference>
<dbReference type="Proteomes" id="UP000178615">
    <property type="component" value="Unassembled WGS sequence"/>
</dbReference>
<sequence length="134" mass="15183">MIYSLYTDGGARGNPGPGAIGVVIYDENKNKIYELSKYIGMSTNNEAEYTSLIEGIGSALDKGIKNLNVFMDSELIIKQVNGSYKVKNERLKVFYNKLVLLRKKFDFINFVHIKREENKQADLLVNEALDKNGR</sequence>
<dbReference type="AlphaFoldDB" id="A0A1F4UNH0"/>
<dbReference type="GO" id="GO:0004523">
    <property type="term" value="F:RNA-DNA hybrid ribonuclease activity"/>
    <property type="evidence" value="ECO:0007669"/>
    <property type="project" value="InterPro"/>
</dbReference>
<dbReference type="InterPro" id="IPR012337">
    <property type="entry name" value="RNaseH-like_sf"/>
</dbReference>
<name>A0A1F4UNH0_UNCKA</name>
<evidence type="ECO:0000313" key="3">
    <source>
        <dbReference type="Proteomes" id="UP000178615"/>
    </source>
</evidence>
<dbReference type="Gene3D" id="3.30.420.10">
    <property type="entry name" value="Ribonuclease H-like superfamily/Ribonuclease H"/>
    <property type="match status" value="1"/>
</dbReference>
<organism evidence="2 3">
    <name type="scientific">candidate division WWE3 bacterium RBG_19FT_COMBO_34_6</name>
    <dbReference type="NCBI Taxonomy" id="1802612"/>
    <lineage>
        <taxon>Bacteria</taxon>
        <taxon>Katanobacteria</taxon>
    </lineage>
</organism>
<dbReference type="PANTHER" id="PTHR48475">
    <property type="entry name" value="RIBONUCLEASE H"/>
    <property type="match status" value="1"/>
</dbReference>
<accession>A0A1F4UNH0</accession>
<evidence type="ECO:0000313" key="2">
    <source>
        <dbReference type="EMBL" id="OGC46515.1"/>
    </source>
</evidence>
<reference evidence="2 3" key="1">
    <citation type="journal article" date="2016" name="Nat. Commun.">
        <title>Thousands of microbial genomes shed light on interconnected biogeochemical processes in an aquifer system.</title>
        <authorList>
            <person name="Anantharaman K."/>
            <person name="Brown C.T."/>
            <person name="Hug L.A."/>
            <person name="Sharon I."/>
            <person name="Castelle C.J."/>
            <person name="Probst A.J."/>
            <person name="Thomas B.C."/>
            <person name="Singh A."/>
            <person name="Wilkins M.J."/>
            <person name="Karaoz U."/>
            <person name="Brodie E.L."/>
            <person name="Williams K.H."/>
            <person name="Hubbard S.S."/>
            <person name="Banfield J.F."/>
        </authorList>
    </citation>
    <scope>NUCLEOTIDE SEQUENCE [LARGE SCALE GENOMIC DNA]</scope>
</reference>
<proteinExistence type="predicted"/>
<dbReference type="InterPro" id="IPR002156">
    <property type="entry name" value="RNaseH_domain"/>
</dbReference>
<dbReference type="SUPFAM" id="SSF53098">
    <property type="entry name" value="Ribonuclease H-like"/>
    <property type="match status" value="1"/>
</dbReference>
<comment type="caution">
    <text evidence="2">The sequence shown here is derived from an EMBL/GenBank/DDBJ whole genome shotgun (WGS) entry which is preliminary data.</text>
</comment>
<feature type="domain" description="RNase H type-1" evidence="1">
    <location>
        <begin position="1"/>
        <end position="130"/>
    </location>
</feature>
<dbReference type="EMBL" id="MEUV01000001">
    <property type="protein sequence ID" value="OGC46515.1"/>
    <property type="molecule type" value="Genomic_DNA"/>
</dbReference>